<keyword evidence="1" id="KW-0378">Hydrolase</keyword>
<keyword evidence="1" id="KW-0540">Nuclease</keyword>
<keyword evidence="2" id="KW-1185">Reference proteome</keyword>
<dbReference type="OrthoDB" id="27676at10239"/>
<proteinExistence type="predicted"/>
<dbReference type="EMBL" id="KP007362">
    <property type="protein sequence ID" value="AIZ02643.1"/>
    <property type="molecule type" value="Genomic_DNA"/>
</dbReference>
<organism evidence="1 2">
    <name type="scientific">Escherichia phage vB_EcoM_VR26</name>
    <dbReference type="NCBI Taxonomy" id="1567029"/>
    <lineage>
        <taxon>Viruses</taxon>
        <taxon>Duplodnaviria</taxon>
        <taxon>Heunggongvirae</taxon>
        <taxon>Uroviricota</taxon>
        <taxon>Caudoviricetes</taxon>
        <taxon>Pantevenvirales</taxon>
        <taxon>Straboviridae</taxon>
        <taxon>Tevenvirinae</taxon>
        <taxon>Gaprivervirus</taxon>
        <taxon>Gaprivervirus vr26</taxon>
    </lineage>
</organism>
<dbReference type="InterPro" id="IPR044925">
    <property type="entry name" value="His-Me_finger_sf"/>
</dbReference>
<name>A0A0A7HDB3_9CAUD</name>
<dbReference type="GO" id="GO:0004519">
    <property type="term" value="F:endonuclease activity"/>
    <property type="evidence" value="ECO:0007669"/>
    <property type="project" value="UniProtKB-KW"/>
</dbReference>
<sequence>MRPSGLFALKYVTYNTSMNLKQFIEENLLTKNPNRLNGNLFKNDLEFAKKFWEKHPEEANAFRAEALECQGGKREQHPYNEVCYRILHDIKGKVLCKCGKPVNYHTFATGYHEFCSVKCQGGGIFKEERICPVCAIEYTATNRTQKYCSDSCCQKARDTKLLDLSYSHSIKMKRRDVLKLIEDTPYCEICKIKLTNNSTSLSKSTWFNVDHCHSTGKVRGILCSKCNIGLGMFKDNIASLETAIEYLKQSKE</sequence>
<reference evidence="1 2" key="1">
    <citation type="submission" date="2014-10" db="EMBL/GenBank/DDBJ databases">
        <title>VR bacteriophages - a small but diverse group of low-temperature viruses.</title>
        <authorList>
            <person name="Kaliniene L."/>
            <person name="Meskys R."/>
            <person name="Simoliunas E."/>
            <person name="Zajanckauskaite A."/>
            <person name="Truncaite L."/>
        </authorList>
    </citation>
    <scope>NUCLEOTIDE SEQUENCE [LARGE SCALE GENOMIC DNA]</scope>
</reference>
<dbReference type="InterPro" id="IPR004211">
    <property type="entry name" value="Endonuclease_7"/>
</dbReference>
<keyword evidence="1" id="KW-0255">Endonuclease</keyword>
<dbReference type="GeneID" id="26640299"/>
<dbReference type="Proteomes" id="UP000030718">
    <property type="component" value="Segment"/>
</dbReference>
<gene>
    <name evidence="1" type="ORF">VR26_006</name>
</gene>
<evidence type="ECO:0000313" key="1">
    <source>
        <dbReference type="EMBL" id="AIZ02643.1"/>
    </source>
</evidence>
<dbReference type="Pfam" id="PF02945">
    <property type="entry name" value="Endonuclease_7"/>
    <property type="match status" value="1"/>
</dbReference>
<accession>A0A0A7HDB3</accession>
<evidence type="ECO:0000313" key="2">
    <source>
        <dbReference type="Proteomes" id="UP000030718"/>
    </source>
</evidence>
<dbReference type="Gene3D" id="3.40.1800.10">
    <property type="entry name" value="His-Me finger endonucleases"/>
    <property type="match status" value="1"/>
</dbReference>
<dbReference type="RefSeq" id="YP_009213843.1">
    <property type="nucleotide sequence ID" value="NC_028957.1"/>
</dbReference>
<protein>
    <submittedName>
        <fullName evidence="1">Putative endonuclease</fullName>
    </submittedName>
</protein>
<dbReference type="KEGG" id="vg:26640299"/>
<dbReference type="SUPFAM" id="SSF54060">
    <property type="entry name" value="His-Me finger endonucleases"/>
    <property type="match status" value="1"/>
</dbReference>
<dbReference type="InterPro" id="IPR038563">
    <property type="entry name" value="Endonuclease_7_sf"/>
</dbReference>